<dbReference type="Pfam" id="PF00209">
    <property type="entry name" value="SNF"/>
    <property type="match status" value="2"/>
</dbReference>
<dbReference type="CDD" id="cd10324">
    <property type="entry name" value="SLC6sbd"/>
    <property type="match status" value="1"/>
</dbReference>
<dbReference type="RefSeq" id="WP_012869470.1">
    <property type="nucleotide sequence ID" value="NC_013522.1"/>
</dbReference>
<keyword evidence="4 6" id="KW-1133">Transmembrane helix</keyword>
<dbReference type="PROSITE" id="PS50267">
    <property type="entry name" value="NA_NEUROTRAN_SYMP_3"/>
    <property type="match status" value="1"/>
</dbReference>
<feature type="transmembrane region" description="Helical" evidence="6">
    <location>
        <begin position="45"/>
        <end position="69"/>
    </location>
</feature>
<feature type="transmembrane region" description="Helical" evidence="6">
    <location>
        <begin position="12"/>
        <end position="33"/>
    </location>
</feature>
<dbReference type="InterPro" id="IPR037272">
    <property type="entry name" value="SNS_sf"/>
</dbReference>
<evidence type="ECO:0000256" key="4">
    <source>
        <dbReference type="ARBA" id="ARBA00022989"/>
    </source>
</evidence>
<dbReference type="EnsemblBacteria" id="ACZ18955">
    <property type="protein sequence ID" value="ACZ18955"/>
    <property type="gene ID" value="Taci_0722"/>
</dbReference>
<dbReference type="PANTHER" id="PTHR42948">
    <property type="entry name" value="TRANSPORTER"/>
    <property type="match status" value="1"/>
</dbReference>
<keyword evidence="3 6" id="KW-0812">Transmembrane</keyword>
<dbReference type="eggNOG" id="COG0733">
    <property type="taxonomic scope" value="Bacteria"/>
</dbReference>
<comment type="subcellular location">
    <subcellularLocation>
        <location evidence="1">Membrane</location>
        <topology evidence="1">Multi-pass membrane protein</topology>
    </subcellularLocation>
</comment>
<protein>
    <submittedName>
        <fullName evidence="7">Sodium:neurotransmitter symporter</fullName>
    </submittedName>
</protein>
<dbReference type="PANTHER" id="PTHR42948:SF1">
    <property type="entry name" value="TRANSPORTER"/>
    <property type="match status" value="1"/>
</dbReference>
<feature type="transmembrane region" description="Helical" evidence="6">
    <location>
        <begin position="254"/>
        <end position="279"/>
    </location>
</feature>
<dbReference type="HOGENOM" id="CLU_006855_3_3_0"/>
<evidence type="ECO:0000313" key="7">
    <source>
        <dbReference type="EMBL" id="ACZ18955.1"/>
    </source>
</evidence>
<evidence type="ECO:0000256" key="5">
    <source>
        <dbReference type="ARBA" id="ARBA00023136"/>
    </source>
</evidence>
<feature type="transmembrane region" description="Helical" evidence="6">
    <location>
        <begin position="221"/>
        <end position="242"/>
    </location>
</feature>
<keyword evidence="5 6" id="KW-0472">Membrane</keyword>
<feature type="transmembrane region" description="Helical" evidence="6">
    <location>
        <begin position="377"/>
        <end position="397"/>
    </location>
</feature>
<feature type="transmembrane region" description="Helical" evidence="6">
    <location>
        <begin position="418"/>
        <end position="442"/>
    </location>
</feature>
<dbReference type="GO" id="GO:0016020">
    <property type="term" value="C:membrane"/>
    <property type="evidence" value="ECO:0007669"/>
    <property type="project" value="UniProtKB-SubCell"/>
</dbReference>
<name>D1B9K2_THEAS</name>
<evidence type="ECO:0000256" key="2">
    <source>
        <dbReference type="ARBA" id="ARBA00022448"/>
    </source>
</evidence>
<sequence>MAEQIKGQNEQWSSRWGLVFAAIGMAVGTGNIWRFPRVAATNGGGAFHIAYFFALILWAIPLLCAEAVWGKSARMGVIGSWKEMLGRKWTWVGGFIAWVCLAITFYYAVVIGWCIRYFLYAVSGVIKPGVDTEALWKAFINDPMAGLLFFAIAVGMSLFICLAGVQNGLERANKIMIPSIFILLIFLAIRANFLPNSWKGLEYLFTVRADDVFRAKTYLEAFTQVAWSTGAGWGLFLTYYVYTSKKEDILLNSITTAFADTTAASLAALCVIPTIFAFAPDPMAAVKSGNNGIAFIHLTRLFAEIPGGVIMAIAFFLALIMAALSSEISMMELGCRILADAGWDRKKAAWTIGIACLVCGAPSAMDNTFFENQDWVWGVGLLISGLLFSIGAMKVGVKKLWVEWIEPCSDVKAEWMWSLVKLFPVWFVIIFGWWLMQSISWYPGEWYKFLPISKYTYTPGTMFVQWAIAAAVFFLLNNWLADTMKYKLQPKD</sequence>
<organism evidence="7 8">
    <name type="scientific">Thermanaerovibrio acidaminovorans (strain ATCC 49978 / DSM 6589 / Su883)</name>
    <name type="common">Selenomonas acidaminovorans</name>
    <dbReference type="NCBI Taxonomy" id="525903"/>
    <lineage>
        <taxon>Bacteria</taxon>
        <taxon>Thermotogati</taxon>
        <taxon>Synergistota</taxon>
        <taxon>Synergistia</taxon>
        <taxon>Synergistales</taxon>
        <taxon>Synergistaceae</taxon>
        <taxon>Thermanaerovibrio</taxon>
    </lineage>
</organism>
<evidence type="ECO:0000256" key="3">
    <source>
        <dbReference type="ARBA" id="ARBA00022692"/>
    </source>
</evidence>
<dbReference type="EMBL" id="CP001818">
    <property type="protein sequence ID" value="ACZ18955.1"/>
    <property type="molecule type" value="Genomic_DNA"/>
</dbReference>
<evidence type="ECO:0000313" key="8">
    <source>
        <dbReference type="Proteomes" id="UP000002030"/>
    </source>
</evidence>
<dbReference type="InterPro" id="IPR000175">
    <property type="entry name" value="Na/ntran_symport"/>
</dbReference>
<dbReference type="SUPFAM" id="SSF161070">
    <property type="entry name" value="SNF-like"/>
    <property type="match status" value="1"/>
</dbReference>
<feature type="transmembrane region" description="Helical" evidence="6">
    <location>
        <begin position="305"/>
        <end position="326"/>
    </location>
</feature>
<dbReference type="Proteomes" id="UP000002030">
    <property type="component" value="Chromosome"/>
</dbReference>
<accession>D1B9K2</accession>
<dbReference type="AlphaFoldDB" id="D1B9K2"/>
<evidence type="ECO:0000256" key="6">
    <source>
        <dbReference type="SAM" id="Phobius"/>
    </source>
</evidence>
<keyword evidence="2" id="KW-0813">Transport</keyword>
<feature type="transmembrane region" description="Helical" evidence="6">
    <location>
        <begin position="175"/>
        <end position="193"/>
    </location>
</feature>
<keyword evidence="8" id="KW-1185">Reference proteome</keyword>
<dbReference type="PRINTS" id="PR00176">
    <property type="entry name" value="NANEUSMPORT"/>
</dbReference>
<feature type="transmembrane region" description="Helical" evidence="6">
    <location>
        <begin position="89"/>
        <end position="119"/>
    </location>
</feature>
<dbReference type="KEGG" id="tai:Taci_0722"/>
<feature type="transmembrane region" description="Helical" evidence="6">
    <location>
        <begin position="144"/>
        <end position="163"/>
    </location>
</feature>
<evidence type="ECO:0000256" key="1">
    <source>
        <dbReference type="ARBA" id="ARBA00004141"/>
    </source>
</evidence>
<feature type="transmembrane region" description="Helical" evidence="6">
    <location>
        <begin position="347"/>
        <end position="365"/>
    </location>
</feature>
<dbReference type="OrthoDB" id="1014at2"/>
<gene>
    <name evidence="7" type="ordered locus">Taci_0722</name>
</gene>
<proteinExistence type="predicted"/>
<dbReference type="NCBIfam" id="NF037979">
    <property type="entry name" value="Na_transp"/>
    <property type="match status" value="1"/>
</dbReference>
<feature type="transmembrane region" description="Helical" evidence="6">
    <location>
        <begin position="462"/>
        <end position="481"/>
    </location>
</feature>
<reference evidence="7 8" key="1">
    <citation type="journal article" date="2009" name="Stand. Genomic Sci.">
        <title>Complete genome sequence of Thermanaerovibrio acidaminovorans type strain (Su883).</title>
        <authorList>
            <person name="Chovatia M."/>
            <person name="Sikorski J."/>
            <person name="Schroder M."/>
            <person name="Lapidus A."/>
            <person name="Nolan M."/>
            <person name="Tice H."/>
            <person name="Glavina Del Rio T."/>
            <person name="Copeland A."/>
            <person name="Cheng J.F."/>
            <person name="Lucas S."/>
            <person name="Chen F."/>
            <person name="Bruce D."/>
            <person name="Goodwin L."/>
            <person name="Pitluck S."/>
            <person name="Ivanova N."/>
            <person name="Mavromatis K."/>
            <person name="Ovchinnikova G."/>
            <person name="Pati A."/>
            <person name="Chen A."/>
            <person name="Palaniappan K."/>
            <person name="Land M."/>
            <person name="Hauser L."/>
            <person name="Chang Y.J."/>
            <person name="Jeffries C.D."/>
            <person name="Chain P."/>
            <person name="Saunders E."/>
            <person name="Detter J.C."/>
            <person name="Brettin T."/>
            <person name="Rohde M."/>
            <person name="Goker M."/>
            <person name="Spring S."/>
            <person name="Bristow J."/>
            <person name="Markowitz V."/>
            <person name="Hugenholtz P."/>
            <person name="Kyrpides N.C."/>
            <person name="Klenk H.P."/>
            <person name="Eisen J.A."/>
        </authorList>
    </citation>
    <scope>NUCLEOTIDE SEQUENCE [LARGE SCALE GENOMIC DNA]</scope>
    <source>
        <strain evidence="8">ATCC 49978 / DSM 6589 / Su883</strain>
    </source>
</reference>